<keyword evidence="5" id="KW-1185">Reference proteome</keyword>
<evidence type="ECO:0008006" key="6">
    <source>
        <dbReference type="Google" id="ProtNLM"/>
    </source>
</evidence>
<evidence type="ECO:0000313" key="5">
    <source>
        <dbReference type="Proteomes" id="UP000033111"/>
    </source>
</evidence>
<dbReference type="Pfam" id="PF20990">
    <property type="entry name" value="DUF2207_C"/>
    <property type="match status" value="1"/>
</dbReference>
<feature type="domain" description="DUF2207" evidence="2">
    <location>
        <begin position="48"/>
        <end position="218"/>
    </location>
</feature>
<accession>A0A0E3P8B7</accession>
<dbReference type="RefSeq" id="WP_048172917.1">
    <property type="nucleotide sequence ID" value="NZ_CP009506.1"/>
</dbReference>
<dbReference type="Proteomes" id="UP000033111">
    <property type="component" value="Chromosome"/>
</dbReference>
<sequence>MRFTRGSVKPVRKAGTNSADLKIAILTVVLLILLFLTPLASARDYTLEEATKNITIDPNGLVHVDESISYTFEGTYFEVFRDLEAGSGESIQNIQGYCSDEACTFSVRPTGRGYEVVGGLPTPTPEEVTFFISYDHYGAVKVHSDVSEFHYKLWGEEWEKPLGNLKGSITLPVENESEIQYWIHPTGYTQTASVEQNVLNLKTTEIPANQWYEVRVVFPKIESRNSSIVQIDSEEGLEQIKSIENEYEMKGWILKVLYNLEIVFAVFLLAFPFIIYLRYGREPKIDYEAIYEREPPTDSKPAVVNAIMQGRIGTPTMDGFTATVMNLANLGYISLHAIKEEESRVFGLFKNESEDIFIKFADPQGVKDGVLPELADFEKDVFDLLKKHSTDDKISWEQLKKELGKGTEFYHFVLDWNKKVERNIVVEKLFRSTGNKYVVIFSVATMIAAVVFLYGVFLTFPSDTFPMASKVRWLAIFFVAFGIIMLIFSGTFEKALGRWTPEGRVYYKRWNNFKKYLTDFSALKEHPPESIKIWDSYLVYATALGVAEEVLKNMALVVPDEQLKYSHFYYVHHSYSRFGAGFGRAYAASAPSSSGGVGGGGIGGVGGGLGGGGGGAR</sequence>
<dbReference type="Pfam" id="PF09972">
    <property type="entry name" value="DUF2207"/>
    <property type="match status" value="1"/>
</dbReference>
<dbReference type="AlphaFoldDB" id="A0A0E3P8B7"/>
<keyword evidence="1" id="KW-0812">Transmembrane</keyword>
<dbReference type="HOGENOM" id="CLU_026556_1_0_2"/>
<dbReference type="KEGG" id="msw:MSSIT_2471"/>
<feature type="transmembrane region" description="Helical" evidence="1">
    <location>
        <begin position="437"/>
        <end position="460"/>
    </location>
</feature>
<keyword evidence="1" id="KW-1133">Transmembrane helix</keyword>
<dbReference type="OrthoDB" id="137138at2157"/>
<reference evidence="4 5" key="1">
    <citation type="submission" date="2014-07" db="EMBL/GenBank/DDBJ databases">
        <title>Methanogenic archaea and the global carbon cycle.</title>
        <authorList>
            <person name="Henriksen J.R."/>
            <person name="Luke J."/>
            <person name="Reinhart S."/>
            <person name="Benedict M.N."/>
            <person name="Youngblut N.D."/>
            <person name="Metcalf M.E."/>
            <person name="Whitaker R.J."/>
            <person name="Metcalf W.W."/>
        </authorList>
    </citation>
    <scope>NUCLEOTIDE SEQUENCE [LARGE SCALE GENOMIC DNA]</scope>
    <source>
        <strain evidence="4 5">T4/M</strain>
    </source>
</reference>
<dbReference type="InterPro" id="IPR048389">
    <property type="entry name" value="YciQ-like_C"/>
</dbReference>
<dbReference type="EMBL" id="CP009506">
    <property type="protein sequence ID" value="AKB29190.1"/>
    <property type="molecule type" value="Genomic_DNA"/>
</dbReference>
<dbReference type="InterPro" id="IPR018702">
    <property type="entry name" value="DUF2207"/>
</dbReference>
<feature type="transmembrane region" description="Helical" evidence="1">
    <location>
        <begin position="472"/>
        <end position="492"/>
    </location>
</feature>
<evidence type="ECO:0000259" key="2">
    <source>
        <dbReference type="Pfam" id="PF09972"/>
    </source>
</evidence>
<dbReference type="PATRIC" id="fig|1434120.4.peg.3238"/>
<evidence type="ECO:0000259" key="3">
    <source>
        <dbReference type="Pfam" id="PF20990"/>
    </source>
</evidence>
<name>A0A0E3P8B7_9EURY</name>
<proteinExistence type="predicted"/>
<gene>
    <name evidence="4" type="ORF">MSSIT_2471</name>
</gene>
<feature type="domain" description="Predicted membrane protein YciQ-like C-terminal" evidence="3">
    <location>
        <begin position="289"/>
        <end position="554"/>
    </location>
</feature>
<organism evidence="4 5">
    <name type="scientific">Methanosarcina siciliae T4/M</name>
    <dbReference type="NCBI Taxonomy" id="1434120"/>
    <lineage>
        <taxon>Archaea</taxon>
        <taxon>Methanobacteriati</taxon>
        <taxon>Methanobacteriota</taxon>
        <taxon>Stenosarchaea group</taxon>
        <taxon>Methanomicrobia</taxon>
        <taxon>Methanosarcinales</taxon>
        <taxon>Methanosarcinaceae</taxon>
        <taxon>Methanosarcina</taxon>
    </lineage>
</organism>
<feature type="transmembrane region" description="Helical" evidence="1">
    <location>
        <begin position="256"/>
        <end position="277"/>
    </location>
</feature>
<evidence type="ECO:0000256" key="1">
    <source>
        <dbReference type="SAM" id="Phobius"/>
    </source>
</evidence>
<protein>
    <recommendedName>
        <fullName evidence="6">DUF2207 domain-containing protein</fullName>
    </recommendedName>
</protein>
<dbReference type="GeneID" id="24861357"/>
<keyword evidence="1" id="KW-0472">Membrane</keyword>
<evidence type="ECO:0000313" key="4">
    <source>
        <dbReference type="EMBL" id="AKB29190.1"/>
    </source>
</evidence>